<evidence type="ECO:0000313" key="3">
    <source>
        <dbReference type="Proteomes" id="UP000054564"/>
    </source>
</evidence>
<keyword evidence="1" id="KW-0732">Signal</keyword>
<feature type="signal peptide" evidence="1">
    <location>
        <begin position="1"/>
        <end position="21"/>
    </location>
</feature>
<accession>A0A0L0VQ01</accession>
<sequence length="56" mass="6101">MISAWSFVFVLVMVINQKCTATYVGATGIIILSKNNRLSAGSISLRRARGTGHNLY</sequence>
<dbReference type="EMBL" id="AJIL01000032">
    <property type="protein sequence ID" value="KNF01070.1"/>
    <property type="molecule type" value="Genomic_DNA"/>
</dbReference>
<organism evidence="2 3">
    <name type="scientific">Puccinia striiformis f. sp. tritici PST-78</name>
    <dbReference type="NCBI Taxonomy" id="1165861"/>
    <lineage>
        <taxon>Eukaryota</taxon>
        <taxon>Fungi</taxon>
        <taxon>Dikarya</taxon>
        <taxon>Basidiomycota</taxon>
        <taxon>Pucciniomycotina</taxon>
        <taxon>Pucciniomycetes</taxon>
        <taxon>Pucciniales</taxon>
        <taxon>Pucciniaceae</taxon>
        <taxon>Puccinia</taxon>
    </lineage>
</organism>
<dbReference type="Proteomes" id="UP000054564">
    <property type="component" value="Unassembled WGS sequence"/>
</dbReference>
<comment type="caution">
    <text evidence="2">The sequence shown here is derived from an EMBL/GenBank/DDBJ whole genome shotgun (WGS) entry which is preliminary data.</text>
</comment>
<evidence type="ECO:0000313" key="2">
    <source>
        <dbReference type="EMBL" id="KNF01070.1"/>
    </source>
</evidence>
<gene>
    <name evidence="2" type="ORF">PSTG_05700</name>
</gene>
<dbReference type="AlphaFoldDB" id="A0A0L0VQ01"/>
<proteinExistence type="predicted"/>
<evidence type="ECO:0000256" key="1">
    <source>
        <dbReference type="SAM" id="SignalP"/>
    </source>
</evidence>
<name>A0A0L0VQ01_9BASI</name>
<feature type="chain" id="PRO_5005550313" evidence="1">
    <location>
        <begin position="22"/>
        <end position="56"/>
    </location>
</feature>
<protein>
    <submittedName>
        <fullName evidence="2">Uncharacterized protein</fullName>
    </submittedName>
</protein>
<reference evidence="3" key="1">
    <citation type="submission" date="2014-03" db="EMBL/GenBank/DDBJ databases">
        <title>The Genome Sequence of Puccinia striiformis f. sp. tritici PST-78.</title>
        <authorList>
            <consortium name="The Broad Institute Genome Sequencing Platform"/>
            <person name="Cuomo C."/>
            <person name="Hulbert S."/>
            <person name="Chen X."/>
            <person name="Walker B."/>
            <person name="Young S.K."/>
            <person name="Zeng Q."/>
            <person name="Gargeya S."/>
            <person name="Fitzgerald M."/>
            <person name="Haas B."/>
            <person name="Abouelleil A."/>
            <person name="Alvarado L."/>
            <person name="Arachchi H.M."/>
            <person name="Berlin A.M."/>
            <person name="Chapman S.B."/>
            <person name="Goldberg J."/>
            <person name="Griggs A."/>
            <person name="Gujja S."/>
            <person name="Hansen M."/>
            <person name="Howarth C."/>
            <person name="Imamovic A."/>
            <person name="Larimer J."/>
            <person name="McCowan C."/>
            <person name="Montmayeur A."/>
            <person name="Murphy C."/>
            <person name="Neiman D."/>
            <person name="Pearson M."/>
            <person name="Priest M."/>
            <person name="Roberts A."/>
            <person name="Saif S."/>
            <person name="Shea T."/>
            <person name="Sisk P."/>
            <person name="Sykes S."/>
            <person name="Wortman J."/>
            <person name="Nusbaum C."/>
            <person name="Birren B."/>
        </authorList>
    </citation>
    <scope>NUCLEOTIDE SEQUENCE [LARGE SCALE GENOMIC DNA]</scope>
    <source>
        <strain evidence="3">race PST-78</strain>
    </source>
</reference>
<keyword evidence="3" id="KW-1185">Reference proteome</keyword>